<dbReference type="EMBL" id="JBEUKS010000003">
    <property type="protein sequence ID" value="MFC1438479.1"/>
    <property type="molecule type" value="Genomic_DNA"/>
</dbReference>
<dbReference type="RefSeq" id="WP_380564012.1">
    <property type="nucleotide sequence ID" value="NZ_JBEUKS010000003.1"/>
</dbReference>
<evidence type="ECO:0000313" key="2">
    <source>
        <dbReference type="EMBL" id="MFC1438479.1"/>
    </source>
</evidence>
<keyword evidence="3" id="KW-1185">Reference proteome</keyword>
<reference evidence="2 3" key="1">
    <citation type="submission" date="2024-06" db="EMBL/GenBank/DDBJ databases">
        <authorList>
            <person name="Lee S.D."/>
        </authorList>
    </citation>
    <scope>NUCLEOTIDE SEQUENCE [LARGE SCALE GENOMIC DNA]</scope>
    <source>
        <strain evidence="2 3">N1-10</strain>
    </source>
</reference>
<feature type="transmembrane region" description="Helical" evidence="1">
    <location>
        <begin position="325"/>
        <end position="343"/>
    </location>
</feature>
<organism evidence="2 3">
    <name type="scientific">Streptacidiphilus jeojiensis</name>
    <dbReference type="NCBI Taxonomy" id="3229225"/>
    <lineage>
        <taxon>Bacteria</taxon>
        <taxon>Bacillati</taxon>
        <taxon>Actinomycetota</taxon>
        <taxon>Actinomycetes</taxon>
        <taxon>Kitasatosporales</taxon>
        <taxon>Streptomycetaceae</taxon>
        <taxon>Streptacidiphilus</taxon>
    </lineage>
</organism>
<feature type="transmembrane region" description="Helical" evidence="1">
    <location>
        <begin position="72"/>
        <end position="97"/>
    </location>
</feature>
<protein>
    <submittedName>
        <fullName evidence="2">Transporter</fullName>
    </submittedName>
</protein>
<dbReference type="Proteomes" id="UP001592581">
    <property type="component" value="Unassembled WGS sequence"/>
</dbReference>
<proteinExistence type="predicted"/>
<feature type="transmembrane region" description="Helical" evidence="1">
    <location>
        <begin position="176"/>
        <end position="196"/>
    </location>
</feature>
<keyword evidence="1" id="KW-0812">Transmembrane</keyword>
<feature type="transmembrane region" description="Helical" evidence="1">
    <location>
        <begin position="118"/>
        <end position="141"/>
    </location>
</feature>
<evidence type="ECO:0000313" key="3">
    <source>
        <dbReference type="Proteomes" id="UP001592581"/>
    </source>
</evidence>
<accession>A0ABV6XKM0</accession>
<gene>
    <name evidence="2" type="ORF">ABUW04_09450</name>
</gene>
<evidence type="ECO:0000256" key="1">
    <source>
        <dbReference type="SAM" id="Phobius"/>
    </source>
</evidence>
<comment type="caution">
    <text evidence="2">The sequence shown here is derived from an EMBL/GenBank/DDBJ whole genome shotgun (WGS) entry which is preliminary data.</text>
</comment>
<feature type="transmembrane region" description="Helical" evidence="1">
    <location>
        <begin position="203"/>
        <end position="225"/>
    </location>
</feature>
<sequence>MIWLTWRQFRTQAMVALGVLAGVAVLFCLTGQNLHQIFDSSGIATCRTADACSAAQSAFLDRVKGDSLYPVLYFAGIGGSYLALAAMGMFWGAPLIARELEAGTFRLTWNQSTTRTRWLAVKLGVTTLTGMAAAGLCSWLITWWSGPIDRADAMPGYNTQAIPNRFNPLIFGARDVLPVGCAAFALVLGITIGLLVRRTLPAMAVTFAVFVAALVVLPITVWPHIATPQHTVTALRTSGGPGTHYDQEGSRMSVSMEVNIPGAWVLSTQTVDPAGRPFTGPVTPACAATNATPQACFASIDRLNLRQVVTYQPASRYWRFQWSETAAYLVLAGIMTAFCIRRIRLSEARPAQ</sequence>
<keyword evidence="1" id="KW-0472">Membrane</keyword>
<keyword evidence="1" id="KW-1133">Transmembrane helix</keyword>
<name>A0ABV6XKM0_9ACTN</name>